<proteinExistence type="predicted"/>
<name>A0A8S5R0D6_9CAUD</name>
<dbReference type="EMBL" id="BK015789">
    <property type="protein sequence ID" value="DAE24951.1"/>
    <property type="molecule type" value="Genomic_DNA"/>
</dbReference>
<protein>
    <submittedName>
        <fullName evidence="1">Uncharacterized protein</fullName>
    </submittedName>
</protein>
<sequence length="44" mass="4861">MTENITEGHDGTIVTAYSLYPLLTKRSVVGKTLSYHSMLKCITS</sequence>
<organism evidence="1">
    <name type="scientific">Myoviridae sp. ctxjh1</name>
    <dbReference type="NCBI Taxonomy" id="2826714"/>
    <lineage>
        <taxon>Viruses</taxon>
        <taxon>Duplodnaviria</taxon>
        <taxon>Heunggongvirae</taxon>
        <taxon>Uroviricota</taxon>
        <taxon>Caudoviricetes</taxon>
    </lineage>
</organism>
<accession>A0A8S5R0D6</accession>
<evidence type="ECO:0000313" key="1">
    <source>
        <dbReference type="EMBL" id="DAE24951.1"/>
    </source>
</evidence>
<reference evidence="1" key="1">
    <citation type="journal article" date="2021" name="Proc. Natl. Acad. Sci. U.S.A.">
        <title>A Catalog of Tens of Thousands of Viruses from Human Metagenomes Reveals Hidden Associations with Chronic Diseases.</title>
        <authorList>
            <person name="Tisza M.J."/>
            <person name="Buck C.B."/>
        </authorList>
    </citation>
    <scope>NUCLEOTIDE SEQUENCE</scope>
    <source>
        <strain evidence="1">Ctxjh1</strain>
    </source>
</reference>